<dbReference type="PANTHER" id="PTHR43713:SF3">
    <property type="entry name" value="GLUTAMATE-1-SEMIALDEHYDE 2,1-AMINOMUTASE 1, CHLOROPLASTIC-RELATED"/>
    <property type="match status" value="1"/>
</dbReference>
<proteinExistence type="predicted"/>
<dbReference type="CDD" id="cd00610">
    <property type="entry name" value="OAT_like"/>
    <property type="match status" value="1"/>
</dbReference>
<dbReference type="PANTHER" id="PTHR43713">
    <property type="entry name" value="GLUTAMATE-1-SEMIALDEHYDE 2,1-AMINOMUTASE"/>
    <property type="match status" value="1"/>
</dbReference>
<dbReference type="InterPro" id="IPR015422">
    <property type="entry name" value="PyrdxlP-dep_Trfase_small"/>
</dbReference>
<accession>A0ABV3JRI0</accession>
<evidence type="ECO:0000256" key="5">
    <source>
        <dbReference type="SAM" id="MobiDB-lite"/>
    </source>
</evidence>
<keyword evidence="4" id="KW-0663">Pyridoxal phosphate</keyword>
<evidence type="ECO:0000313" key="7">
    <source>
        <dbReference type="EMBL" id="MEV5505496.1"/>
    </source>
</evidence>
<dbReference type="Gene3D" id="3.40.640.10">
    <property type="entry name" value="Type I PLP-dependent aspartate aminotransferase-like (Major domain)"/>
    <property type="match status" value="1"/>
</dbReference>
<gene>
    <name evidence="7" type="ORF">AB0L16_03340</name>
</gene>
<dbReference type="RefSeq" id="WP_109278658.1">
    <property type="nucleotide sequence ID" value="NZ_JBFAUK010000002.1"/>
</dbReference>
<reference evidence="7 8" key="1">
    <citation type="submission" date="2024-06" db="EMBL/GenBank/DDBJ databases">
        <title>The Natural Products Discovery Center: Release of the First 8490 Sequenced Strains for Exploring Actinobacteria Biosynthetic Diversity.</title>
        <authorList>
            <person name="Kalkreuter E."/>
            <person name="Kautsar S.A."/>
            <person name="Yang D."/>
            <person name="Bader C.D."/>
            <person name="Teijaro C.N."/>
            <person name="Fluegel L."/>
            <person name="Davis C.M."/>
            <person name="Simpson J.R."/>
            <person name="Lauterbach L."/>
            <person name="Steele A.D."/>
            <person name="Gui C."/>
            <person name="Meng S."/>
            <person name="Li G."/>
            <person name="Viehrig K."/>
            <person name="Ye F."/>
            <person name="Su P."/>
            <person name="Kiefer A.F."/>
            <person name="Nichols A."/>
            <person name="Cepeda A.J."/>
            <person name="Yan W."/>
            <person name="Fan B."/>
            <person name="Jiang Y."/>
            <person name="Adhikari A."/>
            <person name="Zheng C.-J."/>
            <person name="Schuster L."/>
            <person name="Cowan T.M."/>
            <person name="Smanski M.J."/>
            <person name="Chevrette M.G."/>
            <person name="De Carvalho L.P.S."/>
            <person name="Shen B."/>
        </authorList>
    </citation>
    <scope>NUCLEOTIDE SEQUENCE [LARGE SCALE GENOMIC DNA]</scope>
    <source>
        <strain evidence="7 8">NPDC052347</strain>
    </source>
</reference>
<dbReference type="EMBL" id="JBFAUK010000002">
    <property type="protein sequence ID" value="MEV5505496.1"/>
    <property type="molecule type" value="Genomic_DNA"/>
</dbReference>
<dbReference type="Proteomes" id="UP001552594">
    <property type="component" value="Unassembled WGS sequence"/>
</dbReference>
<feature type="region of interest" description="Disordered" evidence="5">
    <location>
        <begin position="155"/>
        <end position="178"/>
    </location>
</feature>
<sequence length="656" mass="69534">MSSDAIGTLRGLFGELLGIPAEQVPVDVSFVELGADSLLLVEATEVIEDRLGVDVPFRDLLETCPDITSLAGYVAGRGGRAMAPAPSPEAPVPSPAGPVPEPPPATPPALDGPLRRDAPGALLGGSADDGAGPALEREVIGLQLEVMRQQLDLLRTRGGGTGPSPAPRPPARTADAAGPALQAPPQALGPYRPIEAGRGPALNAVQAQHVKALVTALEARTPESKRLVARQRNHADSRMSAGFHALWKEIVHPIVAERAEGSRFVDVDGNSYVDISMDFGVNHFGHNPAFIREAIAGRLADGMPLAPYNTLVGPVSALMAELTGLPRTAFQNSGTEAVMVAVRAARTVTRKPKIVIFSGSYHGTFDGVLVRGSNDPSRPPGTAVPLTRGMPPSMAQDVLIAGFADPAALDLIASHADEIAAVLVEPVQSRMPHIQPLAWLRELRELTARLHIALIFDEVITGFRLHPGGMQALGGVRADLAVYGKVIGGGIPIGAVSGTEEYLAPIDGGLWEYGDDSWPGAETMVFAGTFSKHPLAMAAAHAVLLRLKEAGPGLWDDLDARTARLQTRVNEFLERDGIPLRVERAGSLFRFFFGRGFGYPDLFFHHLLNRGVYVWEGRNCYLSTAHTDQDVDLVVEAVRATVEDMAADGFVRGGGE</sequence>
<feature type="compositionally biased region" description="Low complexity" evidence="5">
    <location>
        <begin position="119"/>
        <end position="132"/>
    </location>
</feature>
<evidence type="ECO:0000259" key="6">
    <source>
        <dbReference type="PROSITE" id="PS50075"/>
    </source>
</evidence>
<dbReference type="InterPro" id="IPR015421">
    <property type="entry name" value="PyrdxlP-dep_Trfase_major"/>
</dbReference>
<dbReference type="SMART" id="SM00823">
    <property type="entry name" value="PKS_PP"/>
    <property type="match status" value="1"/>
</dbReference>
<evidence type="ECO:0000256" key="1">
    <source>
        <dbReference type="ARBA" id="ARBA00001933"/>
    </source>
</evidence>
<dbReference type="Gene3D" id="1.10.1200.10">
    <property type="entry name" value="ACP-like"/>
    <property type="match status" value="1"/>
</dbReference>
<dbReference type="Gene3D" id="3.90.1150.10">
    <property type="entry name" value="Aspartate Aminotransferase, domain 1"/>
    <property type="match status" value="1"/>
</dbReference>
<keyword evidence="3" id="KW-0597">Phosphoprotein</keyword>
<evidence type="ECO:0000256" key="4">
    <source>
        <dbReference type="ARBA" id="ARBA00022898"/>
    </source>
</evidence>
<dbReference type="Pfam" id="PF00202">
    <property type="entry name" value="Aminotran_3"/>
    <property type="match status" value="1"/>
</dbReference>
<dbReference type="SMART" id="SM01294">
    <property type="entry name" value="PKS_PP_betabranch"/>
    <property type="match status" value="1"/>
</dbReference>
<dbReference type="GO" id="GO:0008483">
    <property type="term" value="F:transaminase activity"/>
    <property type="evidence" value="ECO:0007669"/>
    <property type="project" value="UniProtKB-KW"/>
</dbReference>
<keyword evidence="7" id="KW-0032">Aminotransferase</keyword>
<feature type="region of interest" description="Disordered" evidence="5">
    <location>
        <begin position="80"/>
        <end position="132"/>
    </location>
</feature>
<dbReference type="InterPro" id="IPR005814">
    <property type="entry name" value="Aminotrans_3"/>
</dbReference>
<dbReference type="InterPro" id="IPR015424">
    <property type="entry name" value="PyrdxlP-dep_Trfase"/>
</dbReference>
<feature type="domain" description="Carrier" evidence="6">
    <location>
        <begin position="1"/>
        <end position="78"/>
    </location>
</feature>
<evidence type="ECO:0000313" key="8">
    <source>
        <dbReference type="Proteomes" id="UP001552594"/>
    </source>
</evidence>
<comment type="cofactor">
    <cofactor evidence="1">
        <name>pyridoxal 5'-phosphate</name>
        <dbReference type="ChEBI" id="CHEBI:597326"/>
    </cofactor>
</comment>
<evidence type="ECO:0000256" key="3">
    <source>
        <dbReference type="ARBA" id="ARBA00022553"/>
    </source>
</evidence>
<dbReference type="PROSITE" id="PS50075">
    <property type="entry name" value="CARRIER"/>
    <property type="match status" value="1"/>
</dbReference>
<dbReference type="InterPro" id="IPR049704">
    <property type="entry name" value="Aminotrans_3_PPA_site"/>
</dbReference>
<dbReference type="InterPro" id="IPR009081">
    <property type="entry name" value="PP-bd_ACP"/>
</dbReference>
<name>A0ABV3JRI0_STRON</name>
<evidence type="ECO:0000256" key="2">
    <source>
        <dbReference type="ARBA" id="ARBA00022450"/>
    </source>
</evidence>
<dbReference type="SUPFAM" id="SSF53383">
    <property type="entry name" value="PLP-dependent transferases"/>
    <property type="match status" value="1"/>
</dbReference>
<dbReference type="PROSITE" id="PS00600">
    <property type="entry name" value="AA_TRANSFER_CLASS_3"/>
    <property type="match status" value="1"/>
</dbReference>
<protein>
    <submittedName>
        <fullName evidence="7">Aminotransferase class III-fold pyridoxal phosphate-dependent enzyme</fullName>
    </submittedName>
</protein>
<dbReference type="InterPro" id="IPR020806">
    <property type="entry name" value="PKS_PP-bd"/>
</dbReference>
<dbReference type="InterPro" id="IPR036736">
    <property type="entry name" value="ACP-like_sf"/>
</dbReference>
<comment type="caution">
    <text evidence="7">The sequence shown here is derived from an EMBL/GenBank/DDBJ whole genome shotgun (WGS) entry which is preliminary data.</text>
</comment>
<feature type="compositionally biased region" description="Pro residues" evidence="5">
    <location>
        <begin position="85"/>
        <end position="107"/>
    </location>
</feature>
<dbReference type="SUPFAM" id="SSF47336">
    <property type="entry name" value="ACP-like"/>
    <property type="match status" value="1"/>
</dbReference>
<keyword evidence="8" id="KW-1185">Reference proteome</keyword>
<dbReference type="Pfam" id="PF00550">
    <property type="entry name" value="PP-binding"/>
    <property type="match status" value="1"/>
</dbReference>
<organism evidence="7 8">
    <name type="scientific">Streptomyces orinoci</name>
    <name type="common">Streptoverticillium orinoci</name>
    <dbReference type="NCBI Taxonomy" id="67339"/>
    <lineage>
        <taxon>Bacteria</taxon>
        <taxon>Bacillati</taxon>
        <taxon>Actinomycetota</taxon>
        <taxon>Actinomycetes</taxon>
        <taxon>Kitasatosporales</taxon>
        <taxon>Streptomycetaceae</taxon>
        <taxon>Streptomyces</taxon>
    </lineage>
</organism>
<keyword evidence="2" id="KW-0596">Phosphopantetheine</keyword>
<keyword evidence="7" id="KW-0808">Transferase</keyword>